<comment type="caution">
    <text evidence="8">The sequence shown here is derived from an EMBL/GenBank/DDBJ whole genome shotgun (WGS) entry which is preliminary data.</text>
</comment>
<keyword evidence="2 6" id="KW-0812">Transmembrane</keyword>
<protein>
    <recommendedName>
        <fullName evidence="7">Rhodopsin domain-containing protein</fullName>
    </recommendedName>
</protein>
<feature type="transmembrane region" description="Helical" evidence="6">
    <location>
        <begin position="17"/>
        <end position="39"/>
    </location>
</feature>
<comment type="similarity">
    <text evidence="5">Belongs to the SAT4 family.</text>
</comment>
<feature type="transmembrane region" description="Helical" evidence="6">
    <location>
        <begin position="100"/>
        <end position="121"/>
    </location>
</feature>
<dbReference type="EMBL" id="JAGPYM010000015">
    <property type="protein sequence ID" value="KAH6886880.1"/>
    <property type="molecule type" value="Genomic_DNA"/>
</dbReference>
<evidence type="ECO:0000256" key="3">
    <source>
        <dbReference type="ARBA" id="ARBA00022989"/>
    </source>
</evidence>
<feature type="transmembrane region" description="Helical" evidence="6">
    <location>
        <begin position="133"/>
        <end position="155"/>
    </location>
</feature>
<dbReference type="InterPro" id="IPR049326">
    <property type="entry name" value="Rhodopsin_dom_fungi"/>
</dbReference>
<gene>
    <name evidence="8" type="ORF">B0T10DRAFT_461346</name>
</gene>
<evidence type="ECO:0000256" key="6">
    <source>
        <dbReference type="SAM" id="Phobius"/>
    </source>
</evidence>
<proteinExistence type="inferred from homology"/>
<sequence length="317" mass="35528">MDQSQTHSDDGQTRAPVLIGVVVLLLCIAISMVGLRILSRMRIKELGLDDLSAVIALMCIIGCGISMASSALPLNLIVLALATHEWTISEERFVLYKRCFWISILFYMMSLVFLKLTFLFHYYRLMSVSNVRYVFLAAIALVVAWAISQAIMAFVQCIPLQGVWDHRIHAKCIPNTVTLWYFNGVFNIVTDVAILLLPIPIVWKLELPRSQKILLTCIFGLGFFTVAVSILRMQWLTPSPDVSWWNVTPACWSLAELTSALSCACLPTFRPLITGVQRFFAGGSKGDSVERLQMEFGEPDSESNFTVVEVVSPAKRR</sequence>
<feature type="transmembrane region" description="Helical" evidence="6">
    <location>
        <begin position="180"/>
        <end position="201"/>
    </location>
</feature>
<keyword evidence="4 6" id="KW-0472">Membrane</keyword>
<evidence type="ECO:0000256" key="1">
    <source>
        <dbReference type="ARBA" id="ARBA00004141"/>
    </source>
</evidence>
<dbReference type="AlphaFoldDB" id="A0A9P8W1F4"/>
<evidence type="ECO:0000313" key="9">
    <source>
        <dbReference type="Proteomes" id="UP000777438"/>
    </source>
</evidence>
<dbReference type="OrthoDB" id="10017208at2759"/>
<keyword evidence="9" id="KW-1185">Reference proteome</keyword>
<dbReference type="Proteomes" id="UP000777438">
    <property type="component" value="Unassembled WGS sequence"/>
</dbReference>
<dbReference type="PANTHER" id="PTHR33048:SF47">
    <property type="entry name" value="INTEGRAL MEMBRANE PROTEIN-RELATED"/>
    <property type="match status" value="1"/>
</dbReference>
<dbReference type="PANTHER" id="PTHR33048">
    <property type="entry name" value="PTH11-LIKE INTEGRAL MEMBRANE PROTEIN (AFU_ORTHOLOGUE AFUA_5G11245)"/>
    <property type="match status" value="1"/>
</dbReference>
<evidence type="ECO:0000256" key="4">
    <source>
        <dbReference type="ARBA" id="ARBA00023136"/>
    </source>
</evidence>
<dbReference type="Pfam" id="PF20684">
    <property type="entry name" value="Fung_rhodopsin"/>
    <property type="match status" value="1"/>
</dbReference>
<evidence type="ECO:0000256" key="5">
    <source>
        <dbReference type="ARBA" id="ARBA00038359"/>
    </source>
</evidence>
<evidence type="ECO:0000313" key="8">
    <source>
        <dbReference type="EMBL" id="KAH6886880.1"/>
    </source>
</evidence>
<dbReference type="GO" id="GO:0016020">
    <property type="term" value="C:membrane"/>
    <property type="evidence" value="ECO:0007669"/>
    <property type="project" value="UniProtKB-SubCell"/>
</dbReference>
<evidence type="ECO:0000256" key="2">
    <source>
        <dbReference type="ARBA" id="ARBA00022692"/>
    </source>
</evidence>
<accession>A0A9P8W1F4</accession>
<feature type="domain" description="Rhodopsin" evidence="7">
    <location>
        <begin position="35"/>
        <end position="273"/>
    </location>
</feature>
<keyword evidence="3 6" id="KW-1133">Transmembrane helix</keyword>
<evidence type="ECO:0000259" key="7">
    <source>
        <dbReference type="Pfam" id="PF20684"/>
    </source>
</evidence>
<name>A0A9P8W1F4_9HYPO</name>
<feature type="transmembrane region" description="Helical" evidence="6">
    <location>
        <begin position="213"/>
        <end position="235"/>
    </location>
</feature>
<comment type="subcellular location">
    <subcellularLocation>
        <location evidence="1">Membrane</location>
        <topology evidence="1">Multi-pass membrane protein</topology>
    </subcellularLocation>
</comment>
<dbReference type="InterPro" id="IPR052337">
    <property type="entry name" value="SAT4-like"/>
</dbReference>
<reference evidence="8 9" key="1">
    <citation type="journal article" date="2021" name="Nat. Commun.">
        <title>Genetic determinants of endophytism in the Arabidopsis root mycobiome.</title>
        <authorList>
            <person name="Mesny F."/>
            <person name="Miyauchi S."/>
            <person name="Thiergart T."/>
            <person name="Pickel B."/>
            <person name="Atanasova L."/>
            <person name="Karlsson M."/>
            <person name="Huettel B."/>
            <person name="Barry K.W."/>
            <person name="Haridas S."/>
            <person name="Chen C."/>
            <person name="Bauer D."/>
            <person name="Andreopoulos W."/>
            <person name="Pangilinan J."/>
            <person name="LaButti K."/>
            <person name="Riley R."/>
            <person name="Lipzen A."/>
            <person name="Clum A."/>
            <person name="Drula E."/>
            <person name="Henrissat B."/>
            <person name="Kohler A."/>
            <person name="Grigoriev I.V."/>
            <person name="Martin F.M."/>
            <person name="Hacquard S."/>
        </authorList>
    </citation>
    <scope>NUCLEOTIDE SEQUENCE [LARGE SCALE GENOMIC DNA]</scope>
    <source>
        <strain evidence="8 9">MPI-CAGE-CH-0241</strain>
    </source>
</reference>
<feature type="transmembrane region" description="Helical" evidence="6">
    <location>
        <begin position="51"/>
        <end position="80"/>
    </location>
</feature>
<organism evidence="8 9">
    <name type="scientific">Thelonectria olida</name>
    <dbReference type="NCBI Taxonomy" id="1576542"/>
    <lineage>
        <taxon>Eukaryota</taxon>
        <taxon>Fungi</taxon>
        <taxon>Dikarya</taxon>
        <taxon>Ascomycota</taxon>
        <taxon>Pezizomycotina</taxon>
        <taxon>Sordariomycetes</taxon>
        <taxon>Hypocreomycetidae</taxon>
        <taxon>Hypocreales</taxon>
        <taxon>Nectriaceae</taxon>
        <taxon>Thelonectria</taxon>
    </lineage>
</organism>